<gene>
    <name evidence="1" type="ORF">MANES_15G039200</name>
</gene>
<proteinExistence type="predicted"/>
<reference evidence="1" key="1">
    <citation type="submission" date="2016-02" db="EMBL/GenBank/DDBJ databases">
        <title>WGS assembly of Manihot esculenta.</title>
        <authorList>
            <person name="Bredeson J.V."/>
            <person name="Prochnik S.E."/>
            <person name="Lyons J.B."/>
            <person name="Schmutz J."/>
            <person name="Grimwood J."/>
            <person name="Vrebalov J."/>
            <person name="Bart R.S."/>
            <person name="Amuge T."/>
            <person name="Ferguson M.E."/>
            <person name="Green R."/>
            <person name="Putnam N."/>
            <person name="Stites J."/>
            <person name="Rounsley S."/>
            <person name="Rokhsar D.S."/>
        </authorList>
    </citation>
    <scope>NUCLEOTIDE SEQUENCE [LARGE SCALE GENOMIC DNA]</scope>
    <source>
        <tissue evidence="1">Leaf</tissue>
    </source>
</reference>
<protein>
    <submittedName>
        <fullName evidence="1">Uncharacterized protein</fullName>
    </submittedName>
</protein>
<dbReference type="EMBL" id="CM004401">
    <property type="protein sequence ID" value="OAY28077.1"/>
    <property type="molecule type" value="Genomic_DNA"/>
</dbReference>
<sequence length="71" mass="8282">MWPAIVEQVTFSGSKKLSYSPLMQEKSERCISGLQNTCSVSNQPCHCQNTLHYLGERKRSYRHLHTELREE</sequence>
<accession>A0A2C9UEL5</accession>
<evidence type="ECO:0000313" key="1">
    <source>
        <dbReference type="EMBL" id="OAY28077.1"/>
    </source>
</evidence>
<name>A0A2C9UEL5_MANES</name>
<dbReference type="AlphaFoldDB" id="A0A2C9UEL5"/>
<organism evidence="1">
    <name type="scientific">Manihot esculenta</name>
    <name type="common">Cassava</name>
    <name type="synonym">Jatropha manihot</name>
    <dbReference type="NCBI Taxonomy" id="3983"/>
    <lineage>
        <taxon>Eukaryota</taxon>
        <taxon>Viridiplantae</taxon>
        <taxon>Streptophyta</taxon>
        <taxon>Embryophyta</taxon>
        <taxon>Tracheophyta</taxon>
        <taxon>Spermatophyta</taxon>
        <taxon>Magnoliopsida</taxon>
        <taxon>eudicotyledons</taxon>
        <taxon>Gunneridae</taxon>
        <taxon>Pentapetalae</taxon>
        <taxon>rosids</taxon>
        <taxon>fabids</taxon>
        <taxon>Malpighiales</taxon>
        <taxon>Euphorbiaceae</taxon>
        <taxon>Crotonoideae</taxon>
        <taxon>Manihoteae</taxon>
        <taxon>Manihot</taxon>
    </lineage>
</organism>